<evidence type="ECO:0000259" key="1">
    <source>
        <dbReference type="Pfam" id="PF21294"/>
    </source>
</evidence>
<name>A0A8H3D9M6_9AGAM</name>
<feature type="domain" description="Polysaccharide lyase 14" evidence="1">
    <location>
        <begin position="117"/>
        <end position="329"/>
    </location>
</feature>
<comment type="caution">
    <text evidence="2">The sequence shown here is derived from an EMBL/GenBank/DDBJ whole genome shotgun (WGS) entry which is preliminary data.</text>
</comment>
<dbReference type="Pfam" id="PF21294">
    <property type="entry name" value="Polysacc_lyase_14"/>
    <property type="match status" value="1"/>
</dbReference>
<dbReference type="Proteomes" id="UP000663861">
    <property type="component" value="Unassembled WGS sequence"/>
</dbReference>
<protein>
    <recommendedName>
        <fullName evidence="1">Polysaccharide lyase 14 domain-containing protein</fullName>
    </recommendedName>
</protein>
<gene>
    <name evidence="2" type="ORF">RDB_LOCUS137078</name>
</gene>
<dbReference type="InterPro" id="IPR048958">
    <property type="entry name" value="Polysacc_lyase_14"/>
</dbReference>
<dbReference type="PANTHER" id="PTHR40124:SF1">
    <property type="entry name" value="DISAGGREGATASE RELATED REPEAT PROTEIN"/>
    <property type="match status" value="1"/>
</dbReference>
<dbReference type="PANTHER" id="PTHR40124">
    <property type="match status" value="1"/>
</dbReference>
<evidence type="ECO:0000313" key="2">
    <source>
        <dbReference type="EMBL" id="CAE6510573.1"/>
    </source>
</evidence>
<dbReference type="EMBL" id="CAJMWY010003884">
    <property type="protein sequence ID" value="CAE6510573.1"/>
    <property type="molecule type" value="Genomic_DNA"/>
</dbReference>
<reference evidence="2" key="1">
    <citation type="submission" date="2021-01" db="EMBL/GenBank/DDBJ databases">
        <authorList>
            <person name="Kaushik A."/>
        </authorList>
    </citation>
    <scope>NUCLEOTIDE SEQUENCE</scope>
    <source>
        <strain evidence="2">AG4-RS23</strain>
    </source>
</reference>
<sequence>MLDRIKAKLHLDSDEHSQVPPQSCQTPAVNPAHLFPIPTSLSEYLDSDEPSQVPAQSCQTPAVNPAHLFPIPVLTGFSTHPICPIPNVCTTPLTDKSLGIQKSTPGFSRRTVCIDGQDSFEASYPEGSINPQGTIKGGFGCYLEREDFERAKDVVFSYSIKFEDGFDFVKGGKLPGLYGGSTPELAYGCSGGRQDGRDKCFSLRLMWRPKGAGEIYAYIPNTPANHEALENVPPKTHCNPDFGWSVARGSFCFKPGEWTTIAERVRLNDVGCANGVLQLWANGELVVDIQGLEIRVDPDVVFRGAHFQTFFGGKAQDWASTKDQCAFFGAVSGGIVEW</sequence>
<evidence type="ECO:0000313" key="3">
    <source>
        <dbReference type="Proteomes" id="UP000663861"/>
    </source>
</evidence>
<dbReference type="AlphaFoldDB" id="A0A8H3D9M6"/>
<proteinExistence type="predicted"/>
<accession>A0A8H3D9M6</accession>
<dbReference type="Gene3D" id="2.60.120.200">
    <property type="match status" value="1"/>
</dbReference>
<organism evidence="2 3">
    <name type="scientific">Rhizoctonia solani</name>
    <dbReference type="NCBI Taxonomy" id="456999"/>
    <lineage>
        <taxon>Eukaryota</taxon>
        <taxon>Fungi</taxon>
        <taxon>Dikarya</taxon>
        <taxon>Basidiomycota</taxon>
        <taxon>Agaricomycotina</taxon>
        <taxon>Agaricomycetes</taxon>
        <taxon>Cantharellales</taxon>
        <taxon>Ceratobasidiaceae</taxon>
        <taxon>Rhizoctonia</taxon>
    </lineage>
</organism>